<keyword evidence="3" id="KW-0677">Repeat</keyword>
<dbReference type="InterPro" id="IPR027417">
    <property type="entry name" value="P-loop_NTPase"/>
</dbReference>
<keyword evidence="2" id="KW-0433">Leucine-rich repeat</keyword>
<feature type="domain" description="Disease resistance N-terminal" evidence="8">
    <location>
        <begin position="4"/>
        <end position="88"/>
    </location>
</feature>
<dbReference type="InterPro" id="IPR038005">
    <property type="entry name" value="RX-like_CC"/>
</dbReference>
<evidence type="ECO:0000256" key="5">
    <source>
        <dbReference type="ARBA" id="ARBA00022821"/>
    </source>
</evidence>
<organism evidence="9 10">
    <name type="scientific">Handroanthus impetiginosus</name>
    <dbReference type="NCBI Taxonomy" id="429701"/>
    <lineage>
        <taxon>Eukaryota</taxon>
        <taxon>Viridiplantae</taxon>
        <taxon>Streptophyta</taxon>
        <taxon>Embryophyta</taxon>
        <taxon>Tracheophyta</taxon>
        <taxon>Spermatophyta</taxon>
        <taxon>Magnoliopsida</taxon>
        <taxon>eudicotyledons</taxon>
        <taxon>Gunneridae</taxon>
        <taxon>Pentapetalae</taxon>
        <taxon>asterids</taxon>
        <taxon>lamiids</taxon>
        <taxon>Lamiales</taxon>
        <taxon>Bignoniaceae</taxon>
        <taxon>Crescentiina</taxon>
        <taxon>Tabebuia alliance</taxon>
        <taxon>Handroanthus</taxon>
    </lineage>
</organism>
<evidence type="ECO:0000256" key="6">
    <source>
        <dbReference type="ARBA" id="ARBA00022840"/>
    </source>
</evidence>
<comment type="similarity">
    <text evidence="1">Belongs to the disease resistance NB-LRR family.</text>
</comment>
<evidence type="ECO:0000259" key="7">
    <source>
        <dbReference type="Pfam" id="PF00931"/>
    </source>
</evidence>
<dbReference type="FunFam" id="3.40.50.300:FF:001091">
    <property type="entry name" value="Probable disease resistance protein At1g61300"/>
    <property type="match status" value="1"/>
</dbReference>
<keyword evidence="10" id="KW-1185">Reference proteome</keyword>
<sequence length="354" mass="40705">MEIVQLVGGTLRDLLIEEVKFLYGVSDQVEEVERDLKTIHCFLKDVDARPNRYDLTTIRNHAAELKDVAVRAEIVLEKYAIDATSERQDDITLKEKLKRYVCILCECFNMYPVGKETKAIRSYVAELADSMKSMCTSTGEGSLSNTSANSEDLLRQRYAHEVEQHFVGMEKDIEHLVSLVKLDNDERSVISICGMGGLGKTTLARKIYHHKDMQASFEARAWVCISQQFRPETVLQEVLMQILLEEKESIKNITNLRELVMKLYHVQKQKKCFVVMDDIWERNHWEILKPAFPITEANSRLLLTTRNENIASQQLILHKLDFLTEDQGWELLKKVALPEVYSSQGQCVCVCVCV</sequence>
<evidence type="ECO:0000259" key="8">
    <source>
        <dbReference type="Pfam" id="PF18052"/>
    </source>
</evidence>
<proteinExistence type="inferred from homology"/>
<dbReference type="EMBL" id="NKXS01004610">
    <property type="protein sequence ID" value="PIN05831.1"/>
    <property type="molecule type" value="Genomic_DNA"/>
</dbReference>
<dbReference type="GO" id="GO:0006952">
    <property type="term" value="P:defense response"/>
    <property type="evidence" value="ECO:0007669"/>
    <property type="project" value="UniProtKB-KW"/>
</dbReference>
<evidence type="ECO:0000256" key="2">
    <source>
        <dbReference type="ARBA" id="ARBA00022614"/>
    </source>
</evidence>
<dbReference type="Pfam" id="PF00931">
    <property type="entry name" value="NB-ARC"/>
    <property type="match status" value="1"/>
</dbReference>
<dbReference type="AlphaFoldDB" id="A0A2G9GKJ5"/>
<dbReference type="GO" id="GO:0005524">
    <property type="term" value="F:ATP binding"/>
    <property type="evidence" value="ECO:0007669"/>
    <property type="project" value="UniProtKB-KW"/>
</dbReference>
<dbReference type="PANTHER" id="PTHR36766:SF64">
    <property type="entry name" value="OS12G0206100 PROTEIN"/>
    <property type="match status" value="1"/>
</dbReference>
<name>A0A2G9GKJ5_9LAMI</name>
<dbReference type="CDD" id="cd14798">
    <property type="entry name" value="RX-CC_like"/>
    <property type="match status" value="1"/>
</dbReference>
<dbReference type="SUPFAM" id="SSF52540">
    <property type="entry name" value="P-loop containing nucleoside triphosphate hydrolases"/>
    <property type="match status" value="1"/>
</dbReference>
<dbReference type="PRINTS" id="PR00364">
    <property type="entry name" value="DISEASERSIST"/>
</dbReference>
<dbReference type="InterPro" id="IPR002182">
    <property type="entry name" value="NB-ARC"/>
</dbReference>
<evidence type="ECO:0000256" key="3">
    <source>
        <dbReference type="ARBA" id="ARBA00022737"/>
    </source>
</evidence>
<evidence type="ECO:0000313" key="10">
    <source>
        <dbReference type="Proteomes" id="UP000231279"/>
    </source>
</evidence>
<accession>A0A2G9GKJ5</accession>
<dbReference type="PANTHER" id="PTHR36766">
    <property type="entry name" value="PLANT BROAD-SPECTRUM MILDEW RESISTANCE PROTEIN RPW8"/>
    <property type="match status" value="1"/>
</dbReference>
<gene>
    <name evidence="9" type="ORF">CDL12_21625</name>
</gene>
<feature type="domain" description="NB-ARC" evidence="7">
    <location>
        <begin position="181"/>
        <end position="338"/>
    </location>
</feature>
<dbReference type="Proteomes" id="UP000231279">
    <property type="component" value="Unassembled WGS sequence"/>
</dbReference>
<protein>
    <recommendedName>
        <fullName evidence="11">NB-ARC domain-containing protein</fullName>
    </recommendedName>
</protein>
<dbReference type="InterPro" id="IPR041118">
    <property type="entry name" value="Rx_N"/>
</dbReference>
<comment type="caution">
    <text evidence="9">The sequence shown here is derived from an EMBL/GenBank/DDBJ whole genome shotgun (WGS) entry which is preliminary data.</text>
</comment>
<evidence type="ECO:0000256" key="1">
    <source>
        <dbReference type="ARBA" id="ARBA00008894"/>
    </source>
</evidence>
<evidence type="ECO:0000313" key="9">
    <source>
        <dbReference type="EMBL" id="PIN05831.1"/>
    </source>
</evidence>
<evidence type="ECO:0008006" key="11">
    <source>
        <dbReference type="Google" id="ProtNLM"/>
    </source>
</evidence>
<dbReference type="OrthoDB" id="646178at2759"/>
<keyword evidence="5" id="KW-0611">Plant defense</keyword>
<keyword evidence="6" id="KW-0067">ATP-binding</keyword>
<dbReference type="Gene3D" id="1.20.5.4130">
    <property type="match status" value="1"/>
</dbReference>
<evidence type="ECO:0000256" key="4">
    <source>
        <dbReference type="ARBA" id="ARBA00022741"/>
    </source>
</evidence>
<dbReference type="GO" id="GO:0043531">
    <property type="term" value="F:ADP binding"/>
    <property type="evidence" value="ECO:0007669"/>
    <property type="project" value="InterPro"/>
</dbReference>
<keyword evidence="4" id="KW-0547">Nucleotide-binding</keyword>
<reference evidence="10" key="1">
    <citation type="journal article" date="2018" name="Gigascience">
        <title>Genome assembly of the Pink Ipe (Handroanthus impetiginosus, Bignoniaceae), a highly valued, ecologically keystone Neotropical timber forest tree.</title>
        <authorList>
            <person name="Silva-Junior O.B."/>
            <person name="Grattapaglia D."/>
            <person name="Novaes E."/>
            <person name="Collevatti R.G."/>
        </authorList>
    </citation>
    <scope>NUCLEOTIDE SEQUENCE [LARGE SCALE GENOMIC DNA]</scope>
    <source>
        <strain evidence="10">cv. UFG-1</strain>
    </source>
</reference>
<dbReference type="Pfam" id="PF18052">
    <property type="entry name" value="Rx_N"/>
    <property type="match status" value="1"/>
</dbReference>
<dbReference type="Gene3D" id="3.40.50.300">
    <property type="entry name" value="P-loop containing nucleotide triphosphate hydrolases"/>
    <property type="match status" value="1"/>
</dbReference>
<dbReference type="STRING" id="429701.A0A2G9GKJ5"/>